<dbReference type="HAMAP" id="MF_00775">
    <property type="entry name" value="UPF0311"/>
    <property type="match status" value="1"/>
</dbReference>
<name>A0A154ILK1_RHILE</name>
<dbReference type="AlphaFoldDB" id="A0A154ILK1"/>
<reference evidence="2" key="1">
    <citation type="submission" date="2016-03" db="EMBL/GenBank/DDBJ databases">
        <title>Microsymbionts genomes from the relict species Vavilovia formosa.</title>
        <authorList>
            <person name="Chirak E."/>
            <person name="Kimeklis A."/>
            <person name="Kopat V."/>
            <person name="Andronov E."/>
        </authorList>
    </citation>
    <scope>NUCLEOTIDE SEQUENCE [LARGE SCALE GENOMIC DNA]</scope>
    <source>
        <strain evidence="2">Vaf12</strain>
    </source>
</reference>
<dbReference type="InterPro" id="IPR020915">
    <property type="entry name" value="UPF0311"/>
</dbReference>
<accession>A0A154ILK1</accession>
<dbReference type="PANTHER" id="PTHR37315">
    <property type="entry name" value="UPF0311 PROTEIN BLR7842"/>
    <property type="match status" value="1"/>
</dbReference>
<sequence length="152" mass="16508">MSLQSQHLFTLFIALHPTLELGQTPAGGRRIFPVSGGHFQGERLKGKVSPLIGSDLLLARGDGTFQQDVRLLLVAEDGELVLMTYRGIRRASQAVDERLARGETVGASEYYLRTTPNFETAAPAHAWLNSIVAVAKGGRCPGGVEYEVFEVL</sequence>
<dbReference type="Pfam" id="PF11578">
    <property type="entry name" value="DUF3237"/>
    <property type="match status" value="1"/>
</dbReference>
<dbReference type="EMBL" id="LVYU01000079">
    <property type="protein sequence ID" value="KZB01464.1"/>
    <property type="molecule type" value="Genomic_DNA"/>
</dbReference>
<comment type="similarity">
    <text evidence="1">Belongs to the UPF0311 family.</text>
</comment>
<proteinExistence type="inferred from homology"/>
<evidence type="ECO:0000256" key="1">
    <source>
        <dbReference type="HAMAP-Rule" id="MF_00775"/>
    </source>
</evidence>
<comment type="caution">
    <text evidence="2">The sequence shown here is derived from an EMBL/GenBank/DDBJ whole genome shotgun (WGS) entry which is preliminary data.</text>
</comment>
<gene>
    <name evidence="2" type="ORF">A4A59_00860</name>
</gene>
<dbReference type="RefSeq" id="WP_062941158.1">
    <property type="nucleotide sequence ID" value="NZ_CP171844.1"/>
</dbReference>
<dbReference type="Gene3D" id="2.40.160.20">
    <property type="match status" value="1"/>
</dbReference>
<evidence type="ECO:0000313" key="2">
    <source>
        <dbReference type="EMBL" id="KZB01464.1"/>
    </source>
</evidence>
<dbReference type="PANTHER" id="PTHR37315:SF1">
    <property type="entry name" value="UPF0311 PROTEIN BLR7842"/>
    <property type="match status" value="1"/>
</dbReference>
<protein>
    <recommendedName>
        <fullName evidence="1">UPF0311 protein A4A59_00860</fullName>
    </recommendedName>
</protein>
<organism evidence="2">
    <name type="scientific">Rhizobium leguminosarum</name>
    <dbReference type="NCBI Taxonomy" id="384"/>
    <lineage>
        <taxon>Bacteria</taxon>
        <taxon>Pseudomonadati</taxon>
        <taxon>Pseudomonadota</taxon>
        <taxon>Alphaproteobacteria</taxon>
        <taxon>Hyphomicrobiales</taxon>
        <taxon>Rhizobiaceae</taxon>
        <taxon>Rhizobium/Agrobacterium group</taxon>
        <taxon>Rhizobium</taxon>
    </lineage>
</organism>